<comment type="caution">
    <text evidence="8">The sequence shown here is derived from an EMBL/GenBank/DDBJ whole genome shotgun (WGS) entry which is preliminary data.</text>
</comment>
<accession>A0A9P0PKE1</accession>
<comment type="catalytic activity">
    <reaction evidence="7">
        <text>(6S)-5,6,7,8-tetrahydrofolyl-(gamma-L-Glu)(n) + (n-1) H2O = (6S)-5,6,7,8-tetrahydrofolate + (n-1) L-glutamate</text>
        <dbReference type="Rhea" id="RHEA:56784"/>
        <dbReference type="Rhea" id="RHEA-COMP:14738"/>
        <dbReference type="ChEBI" id="CHEBI:15377"/>
        <dbReference type="ChEBI" id="CHEBI:29985"/>
        <dbReference type="ChEBI" id="CHEBI:57453"/>
        <dbReference type="ChEBI" id="CHEBI:141005"/>
        <dbReference type="EC" id="3.4.19.9"/>
    </reaction>
</comment>
<comment type="similarity">
    <text evidence="2">Belongs to the peptidase C26 family.</text>
</comment>
<organism evidence="8 9">
    <name type="scientific">Acanthoscelides obtectus</name>
    <name type="common">Bean weevil</name>
    <name type="synonym">Bruchus obtectus</name>
    <dbReference type="NCBI Taxonomy" id="200917"/>
    <lineage>
        <taxon>Eukaryota</taxon>
        <taxon>Metazoa</taxon>
        <taxon>Ecdysozoa</taxon>
        <taxon>Arthropoda</taxon>
        <taxon>Hexapoda</taxon>
        <taxon>Insecta</taxon>
        <taxon>Pterygota</taxon>
        <taxon>Neoptera</taxon>
        <taxon>Endopterygota</taxon>
        <taxon>Coleoptera</taxon>
        <taxon>Polyphaga</taxon>
        <taxon>Cucujiformia</taxon>
        <taxon>Chrysomeloidea</taxon>
        <taxon>Chrysomelidae</taxon>
        <taxon>Bruchinae</taxon>
        <taxon>Bruchini</taxon>
        <taxon>Acanthoscelides</taxon>
    </lineage>
</organism>
<dbReference type="AlphaFoldDB" id="A0A9P0PKE1"/>
<evidence type="ECO:0000256" key="1">
    <source>
        <dbReference type="ARBA" id="ARBA00004239"/>
    </source>
</evidence>
<feature type="active site" evidence="7">
    <location>
        <position position="236"/>
    </location>
</feature>
<keyword evidence="9" id="KW-1185">Reference proteome</keyword>
<protein>
    <recommendedName>
        <fullName evidence="7">folate gamma-glutamyl hydrolase</fullName>
        <ecNumber evidence="7">3.4.19.9</ecNumber>
    </recommendedName>
</protein>
<feature type="active site" description="Nucleophile" evidence="6 7">
    <location>
        <position position="126"/>
    </location>
</feature>
<evidence type="ECO:0000256" key="7">
    <source>
        <dbReference type="PROSITE-ProRule" id="PRU00607"/>
    </source>
</evidence>
<evidence type="ECO:0000313" key="8">
    <source>
        <dbReference type="EMBL" id="CAH1987391.1"/>
    </source>
</evidence>
<evidence type="ECO:0000256" key="4">
    <source>
        <dbReference type="ARBA" id="ARBA00022729"/>
    </source>
</evidence>
<proteinExistence type="inferred from homology"/>
<dbReference type="OrthoDB" id="64220at2759"/>
<dbReference type="SUPFAM" id="SSF52317">
    <property type="entry name" value="Class I glutamine amidotransferase-like"/>
    <property type="match status" value="1"/>
</dbReference>
<keyword evidence="3" id="KW-0964">Secreted</keyword>
<feature type="active site" description="Proton donor" evidence="6">
    <location>
        <position position="236"/>
    </location>
</feature>
<gene>
    <name evidence="8" type="ORF">ACAOBT_LOCUS17820</name>
</gene>
<evidence type="ECO:0000256" key="3">
    <source>
        <dbReference type="ARBA" id="ARBA00022525"/>
    </source>
</evidence>
<dbReference type="PROSITE" id="PS51273">
    <property type="entry name" value="GATASE_TYPE_1"/>
    <property type="match status" value="1"/>
</dbReference>
<dbReference type="PANTHER" id="PTHR11315">
    <property type="entry name" value="PROTEASE FAMILY C26 GAMMA-GLUTAMYL HYDROLASE"/>
    <property type="match status" value="1"/>
</dbReference>
<sequence length="320" mass="36738">MTSQKETLSFSEDEHSDYLTDTPIIGILSQETYILRNYIGEFHHSFIVASYVKFLESAGARVIPVWIGKDDDYYRKVVNYTNGVLFPGGGTYFNETGGYGEAARKLYNLAKVVNDKGTYYPIFGVCLGLQVLPYAEKGDDIRTDCELKHVALPLKFAEDYEKSKMFSKAPDEVINILKTKNVTYNFHRFCLTEETLRGDKLLQEWKVTSTDKDINGIEFVSSMENSKYPFYGVQFHPEKNVFEFKAGVGIPHSVEAVKVTQYFANFFVEECRKNGNKFPDHNLEERTLIYNYQPIYTGMKGSAYEQTYVFEKSDLEQSVL</sequence>
<dbReference type="PROSITE" id="PS51275">
    <property type="entry name" value="PEPTIDASE_C26_GGH"/>
    <property type="match status" value="1"/>
</dbReference>
<dbReference type="InterPro" id="IPR015527">
    <property type="entry name" value="Pept_C26_g-glut_hydrolase"/>
</dbReference>
<dbReference type="Proteomes" id="UP001152888">
    <property type="component" value="Unassembled WGS sequence"/>
</dbReference>
<evidence type="ECO:0000313" key="9">
    <source>
        <dbReference type="Proteomes" id="UP001152888"/>
    </source>
</evidence>
<dbReference type="GO" id="GO:0005773">
    <property type="term" value="C:vacuole"/>
    <property type="evidence" value="ECO:0007669"/>
    <property type="project" value="TreeGrafter"/>
</dbReference>
<dbReference type="PANTHER" id="PTHR11315:SF0">
    <property type="entry name" value="FOLATE GAMMA-GLUTAMYL HYDROLASE"/>
    <property type="match status" value="1"/>
</dbReference>
<dbReference type="EC" id="3.4.19.9" evidence="7"/>
<dbReference type="Gene3D" id="3.40.50.880">
    <property type="match status" value="1"/>
</dbReference>
<dbReference type="GO" id="GO:0046900">
    <property type="term" value="P:tetrahydrofolylpolyglutamate metabolic process"/>
    <property type="evidence" value="ECO:0007669"/>
    <property type="project" value="TreeGrafter"/>
</dbReference>
<keyword evidence="5 7" id="KW-0378">Hydrolase</keyword>
<evidence type="ECO:0000256" key="2">
    <source>
        <dbReference type="ARBA" id="ARBA00011083"/>
    </source>
</evidence>
<reference evidence="8" key="1">
    <citation type="submission" date="2022-03" db="EMBL/GenBank/DDBJ databases">
        <authorList>
            <person name="Sayadi A."/>
        </authorList>
    </citation>
    <scope>NUCLEOTIDE SEQUENCE</scope>
</reference>
<evidence type="ECO:0000256" key="6">
    <source>
        <dbReference type="PIRSR" id="PIRSR615527-1"/>
    </source>
</evidence>
<dbReference type="GO" id="GO:0005576">
    <property type="term" value="C:extracellular region"/>
    <property type="evidence" value="ECO:0007669"/>
    <property type="project" value="UniProtKB-SubCell"/>
</dbReference>
<dbReference type="InterPro" id="IPR011697">
    <property type="entry name" value="Peptidase_C26"/>
</dbReference>
<dbReference type="GO" id="GO:0034722">
    <property type="term" value="F:gamma-glutamyl-peptidase activity"/>
    <property type="evidence" value="ECO:0007669"/>
    <property type="project" value="UniProtKB-UniRule"/>
</dbReference>
<comment type="subcellular location">
    <subcellularLocation>
        <location evidence="1">Secreted</location>
        <location evidence="1">Extracellular space</location>
    </subcellularLocation>
</comment>
<dbReference type="Pfam" id="PF07722">
    <property type="entry name" value="Peptidase_C26"/>
    <property type="match status" value="1"/>
</dbReference>
<dbReference type="FunFam" id="3.40.50.880:FF:000024">
    <property type="entry name" value="Folate gamma-glutamyl hydrolase"/>
    <property type="match status" value="1"/>
</dbReference>
<keyword evidence="4" id="KW-0732">Signal</keyword>
<dbReference type="EMBL" id="CAKOFQ010007018">
    <property type="protein sequence ID" value="CAH1987391.1"/>
    <property type="molecule type" value="Genomic_DNA"/>
</dbReference>
<dbReference type="InterPro" id="IPR029062">
    <property type="entry name" value="Class_I_gatase-like"/>
</dbReference>
<name>A0A9P0PKE1_ACAOB</name>
<evidence type="ECO:0000256" key="5">
    <source>
        <dbReference type="ARBA" id="ARBA00022801"/>
    </source>
</evidence>